<dbReference type="InterPro" id="IPR056067">
    <property type="entry name" value="DUF7650"/>
</dbReference>
<evidence type="ECO:0000256" key="2">
    <source>
        <dbReference type="ARBA" id="ARBA00023015"/>
    </source>
</evidence>
<organism evidence="8 9">
    <name type="scientific">Cuscuta campestris</name>
    <dbReference type="NCBI Taxonomy" id="132261"/>
    <lineage>
        <taxon>Eukaryota</taxon>
        <taxon>Viridiplantae</taxon>
        <taxon>Streptophyta</taxon>
        <taxon>Embryophyta</taxon>
        <taxon>Tracheophyta</taxon>
        <taxon>Spermatophyta</taxon>
        <taxon>Magnoliopsida</taxon>
        <taxon>eudicotyledons</taxon>
        <taxon>Gunneridae</taxon>
        <taxon>Pentapetalae</taxon>
        <taxon>asterids</taxon>
        <taxon>lamiids</taxon>
        <taxon>Solanales</taxon>
        <taxon>Convolvulaceae</taxon>
        <taxon>Cuscuteae</taxon>
        <taxon>Cuscuta</taxon>
        <taxon>Cuscuta subgen. Grammica</taxon>
        <taxon>Cuscuta sect. Cleistogrammica</taxon>
    </lineage>
</organism>
<comment type="subcellular location">
    <subcellularLocation>
        <location evidence="1">Nucleus</location>
    </subcellularLocation>
</comment>
<protein>
    <recommendedName>
        <fullName evidence="10">SANT domain-containing protein</fullName>
    </recommendedName>
</protein>
<reference evidence="8 9" key="1">
    <citation type="submission" date="2018-04" db="EMBL/GenBank/DDBJ databases">
        <authorList>
            <person name="Vogel A."/>
        </authorList>
    </citation>
    <scope>NUCLEOTIDE SEQUENCE [LARGE SCALE GENOMIC DNA]</scope>
</reference>
<feature type="domain" description="DUF7952" evidence="7">
    <location>
        <begin position="125"/>
        <end position="255"/>
    </location>
</feature>
<feature type="compositionally biased region" description="Basic and acidic residues" evidence="5">
    <location>
        <begin position="393"/>
        <end position="412"/>
    </location>
</feature>
<feature type="region of interest" description="Disordered" evidence="5">
    <location>
        <begin position="387"/>
        <end position="414"/>
    </location>
</feature>
<dbReference type="PANTHER" id="PTHR13859">
    <property type="entry name" value="ATROPHIN-RELATED"/>
    <property type="match status" value="1"/>
</dbReference>
<dbReference type="Proteomes" id="UP000595140">
    <property type="component" value="Unassembled WGS sequence"/>
</dbReference>
<dbReference type="InterPro" id="IPR009057">
    <property type="entry name" value="Homeodomain-like_sf"/>
</dbReference>
<keyword evidence="9" id="KW-1185">Reference proteome</keyword>
<evidence type="ECO:0008006" key="10">
    <source>
        <dbReference type="Google" id="ProtNLM"/>
    </source>
</evidence>
<dbReference type="EMBL" id="OOIL02006729">
    <property type="protein sequence ID" value="VFR01115.1"/>
    <property type="molecule type" value="Genomic_DNA"/>
</dbReference>
<feature type="region of interest" description="Disordered" evidence="5">
    <location>
        <begin position="563"/>
        <end position="582"/>
    </location>
</feature>
<dbReference type="Gene3D" id="1.10.10.60">
    <property type="entry name" value="Homeodomain-like"/>
    <property type="match status" value="1"/>
</dbReference>
<evidence type="ECO:0000256" key="3">
    <source>
        <dbReference type="ARBA" id="ARBA00023163"/>
    </source>
</evidence>
<evidence type="ECO:0000313" key="8">
    <source>
        <dbReference type="EMBL" id="VFR01115.1"/>
    </source>
</evidence>
<evidence type="ECO:0000256" key="5">
    <source>
        <dbReference type="SAM" id="MobiDB-lite"/>
    </source>
</evidence>
<feature type="region of interest" description="Disordered" evidence="5">
    <location>
        <begin position="662"/>
        <end position="815"/>
    </location>
</feature>
<evidence type="ECO:0000259" key="6">
    <source>
        <dbReference type="Pfam" id="PF24662"/>
    </source>
</evidence>
<keyword evidence="4" id="KW-0539">Nucleus</keyword>
<feature type="compositionally biased region" description="Basic and acidic residues" evidence="5">
    <location>
        <begin position="685"/>
        <end position="694"/>
    </location>
</feature>
<feature type="region of interest" description="Disordered" evidence="5">
    <location>
        <begin position="610"/>
        <end position="633"/>
    </location>
</feature>
<name>A0A484NMT0_9ASTE</name>
<dbReference type="Pfam" id="PF25826">
    <property type="entry name" value="DUF7952"/>
    <property type="match status" value="1"/>
</dbReference>
<gene>
    <name evidence="8" type="ORF">CCAM_LOCUS42890</name>
</gene>
<feature type="domain" description="DUF7650" evidence="6">
    <location>
        <begin position="293"/>
        <end position="383"/>
    </location>
</feature>
<evidence type="ECO:0000256" key="4">
    <source>
        <dbReference type="ARBA" id="ARBA00023242"/>
    </source>
</evidence>
<dbReference type="OrthoDB" id="1634742at2759"/>
<dbReference type="PANTHER" id="PTHR13859:SF11">
    <property type="entry name" value="GRUNGE, ISOFORM J"/>
    <property type="match status" value="1"/>
</dbReference>
<dbReference type="GO" id="GO:0005634">
    <property type="term" value="C:nucleus"/>
    <property type="evidence" value="ECO:0007669"/>
    <property type="project" value="UniProtKB-SubCell"/>
</dbReference>
<feature type="compositionally biased region" description="Polar residues" evidence="5">
    <location>
        <begin position="805"/>
        <end position="815"/>
    </location>
</feature>
<dbReference type="InterPro" id="IPR057712">
    <property type="entry name" value="DUF7952"/>
</dbReference>
<dbReference type="Pfam" id="PF24662">
    <property type="entry name" value="DUF7650"/>
    <property type="match status" value="1"/>
</dbReference>
<keyword evidence="3" id="KW-0804">Transcription</keyword>
<evidence type="ECO:0000259" key="7">
    <source>
        <dbReference type="Pfam" id="PF25826"/>
    </source>
</evidence>
<proteinExistence type="predicted"/>
<dbReference type="GO" id="GO:0003714">
    <property type="term" value="F:transcription corepressor activity"/>
    <property type="evidence" value="ECO:0007669"/>
    <property type="project" value="TreeGrafter"/>
</dbReference>
<evidence type="ECO:0000256" key="1">
    <source>
        <dbReference type="ARBA" id="ARBA00004123"/>
    </source>
</evidence>
<evidence type="ECO:0000313" key="9">
    <source>
        <dbReference type="Proteomes" id="UP000595140"/>
    </source>
</evidence>
<feature type="compositionally biased region" description="Polar residues" evidence="5">
    <location>
        <begin position="698"/>
        <end position="712"/>
    </location>
</feature>
<dbReference type="SUPFAM" id="SSF46689">
    <property type="entry name" value="Homeodomain-like"/>
    <property type="match status" value="1"/>
</dbReference>
<feature type="compositionally biased region" description="Low complexity" evidence="5">
    <location>
        <begin position="622"/>
        <end position="633"/>
    </location>
</feature>
<feature type="region of interest" description="Disordered" evidence="5">
    <location>
        <begin position="474"/>
        <end position="512"/>
    </location>
</feature>
<feature type="compositionally biased region" description="Polar residues" evidence="5">
    <location>
        <begin position="749"/>
        <end position="764"/>
    </location>
</feature>
<accession>A0A484NMT0</accession>
<sequence>MAAGKLLPTDSPKAGGVFGEPQIFPRVGEQYQVDIPPYTQNWTDDDDSWDVFVGLHIPLRWANLGGKTNQKLDGSQIASSSSGPESSSDIILEDGKLINASIEDKQPKGECPGYCLLPDGIVDPWTKNEKAGFLLGLYVFEKDFTHLKRFVQTKKACDIMSYYYGEFYGSDEYRRWSDGRKVRSRKCVYGQKLFTGSRLQELLGRLLPHMSAERQNELLELSKTFGEGKVQLEEFVFTLKHMVGMASLIEAVGIGQGKQDLTNMTLEHTRSNHVITVRSEVPIGKACASLKPAEIIKYLTGGCRLSKTRSNDLFWEAVWPRLLARGWHSEQPKNMAYAAGGGGSKQSLVFLMPDVKKFSRKLIKGSHYFDSVTDVLSKVASEPKWIDLDTDDQDGKKKQEDERGDDGSKMDTDDLSTMRCHSYLQPRTPNQYTDDIKFTVVDTSLCSSKPYKVRNLRSFPLEISRKLCPQIHFEGKSKDNNVDNMSLDQTEPVRAGSNTTLPSGERSFHRKDHEVGATNRKVSHFRNQALHADNTLNNEDLCEDSKSRKVLKPCIGRKVKKENADNTGHVSKRPRGLTAGSHTETKNISCVSREEVPSYCLSMNNMPSSNALQMNSNEDRISSNVSSKSSPSESIERVAVNKFFVAEVSPAEHRPKVLIDLNVLPDSPGSENGVAVTDTTEEQTDSQKKPESHCELQLLSSVDTSGQQQPAMASSRRHSTRNRPPTTRVLEALANGFLTVNRRPKNKEAGSQQNLGSKSSQQAHGRTKTAGFGNHSQVSKIDEETHGVCSSRAKKDVFSKLKAPPNQNGRTIGGL</sequence>
<dbReference type="AlphaFoldDB" id="A0A484NMT0"/>
<keyword evidence="2" id="KW-0805">Transcription regulation</keyword>